<feature type="domain" description="Sulfatase N-terminal" evidence="5">
    <location>
        <begin position="23"/>
        <end position="199"/>
    </location>
</feature>
<dbReference type="PANTHER" id="PTHR42693:SF33">
    <property type="entry name" value="ARYLSULFATASE"/>
    <property type="match status" value="1"/>
</dbReference>
<name>A0A381W5Q7_9ZZZZ</name>
<dbReference type="InterPro" id="IPR024607">
    <property type="entry name" value="Sulfatase_CS"/>
</dbReference>
<dbReference type="Pfam" id="PF00884">
    <property type="entry name" value="Sulfatase"/>
    <property type="match status" value="1"/>
</dbReference>
<dbReference type="InterPro" id="IPR000917">
    <property type="entry name" value="Sulfatase_N"/>
</dbReference>
<dbReference type="PANTHER" id="PTHR42693">
    <property type="entry name" value="ARYLSULFATASE FAMILY MEMBER"/>
    <property type="match status" value="1"/>
</dbReference>
<gene>
    <name evidence="6" type="ORF">METZ01_LOCUS100121</name>
</gene>
<evidence type="ECO:0000256" key="1">
    <source>
        <dbReference type="ARBA" id="ARBA00008779"/>
    </source>
</evidence>
<dbReference type="Gene3D" id="3.40.720.10">
    <property type="entry name" value="Alkaline Phosphatase, subunit A"/>
    <property type="match status" value="1"/>
</dbReference>
<dbReference type="EMBL" id="UINC01010643">
    <property type="protein sequence ID" value="SVA47267.1"/>
    <property type="molecule type" value="Genomic_DNA"/>
</dbReference>
<proteinExistence type="inferred from homology"/>
<reference evidence="6" key="1">
    <citation type="submission" date="2018-05" db="EMBL/GenBank/DDBJ databases">
        <authorList>
            <person name="Lanie J.A."/>
            <person name="Ng W.-L."/>
            <person name="Kazmierczak K.M."/>
            <person name="Andrzejewski T.M."/>
            <person name="Davidsen T.M."/>
            <person name="Wayne K.J."/>
            <person name="Tettelin H."/>
            <person name="Glass J.I."/>
            <person name="Rusch D."/>
            <person name="Podicherti R."/>
            <person name="Tsui H.-C.T."/>
            <person name="Winkler M.E."/>
        </authorList>
    </citation>
    <scope>NUCLEOTIDE SEQUENCE</scope>
</reference>
<dbReference type="InterPro" id="IPR017850">
    <property type="entry name" value="Alkaline_phosphatase_core_sf"/>
</dbReference>
<accession>A0A381W5Q7</accession>
<dbReference type="PROSITE" id="PS00523">
    <property type="entry name" value="SULFATASE_1"/>
    <property type="match status" value="1"/>
</dbReference>
<dbReference type="InterPro" id="IPR050738">
    <property type="entry name" value="Sulfatase"/>
</dbReference>
<dbReference type="GO" id="GO:0004065">
    <property type="term" value="F:arylsulfatase activity"/>
    <property type="evidence" value="ECO:0007669"/>
    <property type="project" value="TreeGrafter"/>
</dbReference>
<evidence type="ECO:0000256" key="4">
    <source>
        <dbReference type="ARBA" id="ARBA00022837"/>
    </source>
</evidence>
<evidence type="ECO:0000256" key="3">
    <source>
        <dbReference type="ARBA" id="ARBA00022801"/>
    </source>
</evidence>
<sequence>VRRTIVGSDPWWPGQPTAPAGAPNVIVMLCDDLGFADIGCYGSEIDTPHLDRLADEGLRYTNFHVNPMCSPTRASLLTGLNHHLAGLATVCHRDPGFPGYAMEIRDNAVTMGEVLRDAGWATLMVGKWHLCKDSNLTEAGPRHGWPCQKGFDRFYGILDGFTNFHQPHRLYEDNHVVQVDQYPDDYYFTDDLTDRALDMVRQV</sequence>
<comment type="similarity">
    <text evidence="1">Belongs to the sulfatase family.</text>
</comment>
<evidence type="ECO:0000313" key="6">
    <source>
        <dbReference type="EMBL" id="SVA47267.1"/>
    </source>
</evidence>
<dbReference type="SUPFAM" id="SSF53649">
    <property type="entry name" value="Alkaline phosphatase-like"/>
    <property type="match status" value="1"/>
</dbReference>
<feature type="non-terminal residue" evidence="6">
    <location>
        <position position="1"/>
    </location>
</feature>
<dbReference type="AlphaFoldDB" id="A0A381W5Q7"/>
<dbReference type="GO" id="GO:0046872">
    <property type="term" value="F:metal ion binding"/>
    <property type="evidence" value="ECO:0007669"/>
    <property type="project" value="UniProtKB-KW"/>
</dbReference>
<evidence type="ECO:0000256" key="2">
    <source>
        <dbReference type="ARBA" id="ARBA00022723"/>
    </source>
</evidence>
<organism evidence="6">
    <name type="scientific">marine metagenome</name>
    <dbReference type="NCBI Taxonomy" id="408172"/>
    <lineage>
        <taxon>unclassified sequences</taxon>
        <taxon>metagenomes</taxon>
        <taxon>ecological metagenomes</taxon>
    </lineage>
</organism>
<evidence type="ECO:0000259" key="5">
    <source>
        <dbReference type="Pfam" id="PF00884"/>
    </source>
</evidence>
<feature type="non-terminal residue" evidence="6">
    <location>
        <position position="203"/>
    </location>
</feature>
<keyword evidence="2" id="KW-0479">Metal-binding</keyword>
<keyword evidence="4" id="KW-0106">Calcium</keyword>
<protein>
    <recommendedName>
        <fullName evidence="5">Sulfatase N-terminal domain-containing protein</fullName>
    </recommendedName>
</protein>
<keyword evidence="3" id="KW-0378">Hydrolase</keyword>